<dbReference type="EMBL" id="JAHQCX010000010">
    <property type="protein sequence ID" value="MBU9727370.1"/>
    <property type="molecule type" value="Genomic_DNA"/>
</dbReference>
<dbReference type="SMART" id="SM00420">
    <property type="entry name" value="HTH_DEOR"/>
    <property type="match status" value="1"/>
</dbReference>
<keyword evidence="4 8" id="KW-0238">DNA-binding</keyword>
<evidence type="ECO:0000256" key="3">
    <source>
        <dbReference type="ARBA" id="ARBA00023015"/>
    </source>
</evidence>
<dbReference type="PROSITE" id="PS00894">
    <property type="entry name" value="HTH_DEOR_1"/>
    <property type="match status" value="1"/>
</dbReference>
<dbReference type="PANTHER" id="PTHR30363">
    <property type="entry name" value="HTH-TYPE TRANSCRIPTIONAL REGULATOR SRLR-RELATED"/>
    <property type="match status" value="1"/>
</dbReference>
<name>A0ABS6KA15_9FIRM</name>
<comment type="caution">
    <text evidence="8">The sequence shown here is derived from an EMBL/GenBank/DDBJ whole genome shotgun (WGS) entry which is preliminary data.</text>
</comment>
<evidence type="ECO:0000259" key="7">
    <source>
        <dbReference type="PROSITE" id="PS51000"/>
    </source>
</evidence>
<dbReference type="PANTHER" id="PTHR30363:SF4">
    <property type="entry name" value="GLYCEROL-3-PHOSPHATE REGULON REPRESSOR"/>
    <property type="match status" value="1"/>
</dbReference>
<dbReference type="InterPro" id="IPR037171">
    <property type="entry name" value="NagB/RpiA_transferase-like"/>
</dbReference>
<dbReference type="InterPro" id="IPR001034">
    <property type="entry name" value="DeoR_HTH"/>
</dbReference>
<dbReference type="RefSeq" id="WP_158354098.1">
    <property type="nucleotide sequence ID" value="NZ_JAHQCX010000010.1"/>
</dbReference>
<dbReference type="SUPFAM" id="SSF46785">
    <property type="entry name" value="Winged helix' DNA-binding domain"/>
    <property type="match status" value="1"/>
</dbReference>
<keyword evidence="5" id="KW-0804">Transcription</keyword>
<reference evidence="8 9" key="1">
    <citation type="submission" date="2021-06" db="EMBL/GenBank/DDBJ databases">
        <title>Description of novel taxa of the family Lachnospiraceae.</title>
        <authorList>
            <person name="Chaplin A.V."/>
            <person name="Sokolova S.R."/>
            <person name="Pikina A.P."/>
            <person name="Korzhanova M."/>
            <person name="Belova V."/>
            <person name="Korostin D."/>
            <person name="Efimov B.A."/>
        </authorList>
    </citation>
    <scope>NUCLEOTIDE SEQUENCE [LARGE SCALE GENOMIC DNA]</scope>
    <source>
        <strain evidence="8 9">ASD4241</strain>
    </source>
</reference>
<dbReference type="PROSITE" id="PS51000">
    <property type="entry name" value="HTH_DEOR_2"/>
    <property type="match status" value="1"/>
</dbReference>
<dbReference type="InterPro" id="IPR018356">
    <property type="entry name" value="Tscrpt_reg_HTH_DeoR_CS"/>
</dbReference>
<dbReference type="Gene3D" id="3.40.50.1360">
    <property type="match status" value="1"/>
</dbReference>
<gene>
    <name evidence="8" type="ORF">KTH90_15255</name>
</gene>
<dbReference type="Proteomes" id="UP001314681">
    <property type="component" value="Unassembled WGS sequence"/>
</dbReference>
<accession>A0ABS6KA15</accession>
<evidence type="ECO:0000256" key="2">
    <source>
        <dbReference type="ARBA" id="ARBA00022491"/>
    </source>
</evidence>
<evidence type="ECO:0000256" key="6">
    <source>
        <dbReference type="ARBA" id="ARBA00024937"/>
    </source>
</evidence>
<proteinExistence type="predicted"/>
<evidence type="ECO:0000256" key="5">
    <source>
        <dbReference type="ARBA" id="ARBA00023163"/>
    </source>
</evidence>
<feature type="domain" description="HTH deoR-type" evidence="7">
    <location>
        <begin position="1"/>
        <end position="56"/>
    </location>
</feature>
<dbReference type="InterPro" id="IPR036388">
    <property type="entry name" value="WH-like_DNA-bd_sf"/>
</dbReference>
<comment type="function">
    <text evidence="6">Repressor of the lactose catabolism operon. Galactose-6-phosphate is the inducer.</text>
</comment>
<keyword evidence="3" id="KW-0805">Transcription regulation</keyword>
<dbReference type="SMART" id="SM01134">
    <property type="entry name" value="DeoRC"/>
    <property type="match status" value="1"/>
</dbReference>
<evidence type="ECO:0000313" key="8">
    <source>
        <dbReference type="EMBL" id="MBU9727370.1"/>
    </source>
</evidence>
<dbReference type="SUPFAM" id="SSF100950">
    <property type="entry name" value="NagB/RpiA/CoA transferase-like"/>
    <property type="match status" value="1"/>
</dbReference>
<dbReference type="Pfam" id="PF00455">
    <property type="entry name" value="DeoRC"/>
    <property type="match status" value="1"/>
</dbReference>
<keyword evidence="2" id="KW-0678">Repressor</keyword>
<dbReference type="InterPro" id="IPR036390">
    <property type="entry name" value="WH_DNA-bd_sf"/>
</dbReference>
<evidence type="ECO:0000256" key="1">
    <source>
        <dbReference type="ARBA" id="ARBA00021390"/>
    </source>
</evidence>
<dbReference type="InterPro" id="IPR014036">
    <property type="entry name" value="DeoR-like_C"/>
</dbReference>
<protein>
    <recommendedName>
        <fullName evidence="1">Lactose phosphotransferase system repressor</fullName>
    </recommendedName>
</protein>
<dbReference type="Gene3D" id="1.10.10.10">
    <property type="entry name" value="Winged helix-like DNA-binding domain superfamily/Winged helix DNA-binding domain"/>
    <property type="match status" value="1"/>
</dbReference>
<sequence>MEERHIRIIELVSIHKKIEVSRLAELLHTSQVTVRKDLDILSDKGILKRERGYAMLNDEDDINYRMAFHYEIKRKIALSAAKLVQDGETVMIESGSACMLLAELLAYEKRGVTIITNSAYLASYVKDAPGVKVTLLGGDYQHRAQAMVGPLTKMCAQQFCVDKIFVGTDGFSETNGFTGDNLVRADTVRAMAESAHRTIVLADAEKFTRAGTVSFLKPSEVSVVITDTGIPGEVREYLSGAGVQVLTVE</sequence>
<dbReference type="InterPro" id="IPR050313">
    <property type="entry name" value="Carb_Metab_HTH_regulators"/>
</dbReference>
<evidence type="ECO:0000313" key="9">
    <source>
        <dbReference type="Proteomes" id="UP001314681"/>
    </source>
</evidence>
<dbReference type="Pfam" id="PF08220">
    <property type="entry name" value="HTH_DeoR"/>
    <property type="match status" value="1"/>
</dbReference>
<dbReference type="GO" id="GO:0003677">
    <property type="term" value="F:DNA binding"/>
    <property type="evidence" value="ECO:0007669"/>
    <property type="project" value="UniProtKB-KW"/>
</dbReference>
<evidence type="ECO:0000256" key="4">
    <source>
        <dbReference type="ARBA" id="ARBA00023125"/>
    </source>
</evidence>
<organism evidence="8 9">
    <name type="scientific">Diplocloster modestus</name>
    <dbReference type="NCBI Taxonomy" id="2850322"/>
    <lineage>
        <taxon>Bacteria</taxon>
        <taxon>Bacillati</taxon>
        <taxon>Bacillota</taxon>
        <taxon>Clostridia</taxon>
        <taxon>Lachnospirales</taxon>
        <taxon>Lachnospiraceae</taxon>
        <taxon>Diplocloster</taxon>
    </lineage>
</organism>
<keyword evidence="9" id="KW-1185">Reference proteome</keyword>